<reference evidence="1" key="1">
    <citation type="submission" date="2019-02" db="EMBL/GenBank/DDBJ databases">
        <authorList>
            <person name="Gruber-Vodicka R. H."/>
            <person name="Seah K. B. B."/>
        </authorList>
    </citation>
    <scope>NUCLEOTIDE SEQUENCE</scope>
    <source>
        <strain evidence="1">BECK_S312</strain>
        <strain evidence="2">BECK_S426</strain>
    </source>
</reference>
<organism evidence="1">
    <name type="scientific">Candidatus Kentrum sp. LPFa</name>
    <dbReference type="NCBI Taxonomy" id="2126335"/>
    <lineage>
        <taxon>Bacteria</taxon>
        <taxon>Pseudomonadati</taxon>
        <taxon>Pseudomonadota</taxon>
        <taxon>Gammaproteobacteria</taxon>
        <taxon>Candidatus Kentrum</taxon>
    </lineage>
</organism>
<sequence>MNDYINSHMIDGCNYNNKVTIKYNLSGFGRFLFFDGNEKGASIPRIEGSSRGPKLSARIFRSRRVSNRQVIQPSIKVLPNLIDTLFFGRGKKNDIRPTA</sequence>
<name>A0A450X3W2_9GAMM</name>
<dbReference type="AlphaFoldDB" id="A0A450X3W2"/>
<evidence type="ECO:0000313" key="2">
    <source>
        <dbReference type="EMBL" id="VFK35692.1"/>
    </source>
</evidence>
<evidence type="ECO:0000313" key="1">
    <source>
        <dbReference type="EMBL" id="VFK24014.1"/>
    </source>
</evidence>
<dbReference type="EMBL" id="CAADFP010000409">
    <property type="protein sequence ID" value="VFK35692.1"/>
    <property type="molecule type" value="Genomic_DNA"/>
</dbReference>
<dbReference type="EMBL" id="CAADFM010000400">
    <property type="protein sequence ID" value="VFK24014.1"/>
    <property type="molecule type" value="Genomic_DNA"/>
</dbReference>
<accession>A0A450X3W2</accession>
<gene>
    <name evidence="1" type="ORF">BECKLPF1236A_GA0070988_104003</name>
    <name evidence="2" type="ORF">BECKLPF1236C_GA0070990_104093</name>
</gene>
<protein>
    <submittedName>
        <fullName evidence="1">Uncharacterized protein</fullName>
    </submittedName>
</protein>
<proteinExistence type="predicted"/>